<dbReference type="Pfam" id="PF00076">
    <property type="entry name" value="RRM_1"/>
    <property type="match status" value="1"/>
</dbReference>
<organism evidence="8 9">
    <name type="scientific">Prorocentrum cordatum</name>
    <dbReference type="NCBI Taxonomy" id="2364126"/>
    <lineage>
        <taxon>Eukaryota</taxon>
        <taxon>Sar</taxon>
        <taxon>Alveolata</taxon>
        <taxon>Dinophyceae</taxon>
        <taxon>Prorocentrales</taxon>
        <taxon>Prorocentraceae</taxon>
        <taxon>Prorocentrum</taxon>
    </lineage>
</organism>
<dbReference type="InterPro" id="IPR047021">
    <property type="entry name" value="REXO1/3/4-like"/>
</dbReference>
<dbReference type="SUPFAM" id="SSF54928">
    <property type="entry name" value="RNA-binding domain, RBD"/>
    <property type="match status" value="1"/>
</dbReference>
<dbReference type="InterPro" id="IPR036397">
    <property type="entry name" value="RNaseH_sf"/>
</dbReference>
<protein>
    <recommendedName>
        <fullName evidence="7">RRM domain-containing protein</fullName>
    </recommendedName>
</protein>
<comment type="similarity">
    <text evidence="2">Belongs to the REXO1/REXO3 family.</text>
</comment>
<dbReference type="Gene3D" id="3.30.70.330">
    <property type="match status" value="1"/>
</dbReference>
<dbReference type="SUPFAM" id="SSF53098">
    <property type="entry name" value="Ribonuclease H-like"/>
    <property type="match status" value="1"/>
</dbReference>
<sequence length="406" mass="44968">MEWAWLMSRTQRHPDYRPVQPQPGYACAQAGQEQDKAAVLAVSVSLVYAGDAVNGYDPRHLARVSVVDEGERTLLDVLVRPRAQLLDSRGHLTGLTRDALSEHGGAVDFEDARGRLLELLGPRTLLVGYRVGGALEALRLSHGAVVDVGLLFAVEGRKQHQVHPLRYIAERVLGLEPDEGMLQDALEFAQLSMRLARHEGRQRAPTAPFPPREPRPWELVVRHIPRAWGGEAAARVAALCVGANQGFVVNWLLSESDPTDWRGEAVLVFPSDQACDRAYELAPALTEVHVQWQDVPGAPPLGALLTEQALMQAFSRFGMVVSARIPRKAMTREPHSFAFISFLEREDAQRVASKPEVEVNITPTWALPLRARLAKYGHASDKRVAVRVGDSADTGLEYDWVHICRR</sequence>
<evidence type="ECO:0000313" key="8">
    <source>
        <dbReference type="EMBL" id="CAK0896627.1"/>
    </source>
</evidence>
<evidence type="ECO:0000259" key="7">
    <source>
        <dbReference type="PROSITE" id="PS50102"/>
    </source>
</evidence>
<dbReference type="InterPro" id="IPR000504">
    <property type="entry name" value="RRM_dom"/>
</dbReference>
<dbReference type="InterPro" id="IPR012337">
    <property type="entry name" value="RNaseH-like_sf"/>
</dbReference>
<dbReference type="PANTHER" id="PTHR12801">
    <property type="entry name" value="RNA EXONUCLEASE REXO1 / RECO3 FAMILY MEMBER-RELATED"/>
    <property type="match status" value="1"/>
</dbReference>
<evidence type="ECO:0000256" key="2">
    <source>
        <dbReference type="ARBA" id="ARBA00006357"/>
    </source>
</evidence>
<dbReference type="Proteomes" id="UP001189429">
    <property type="component" value="Unassembled WGS sequence"/>
</dbReference>
<dbReference type="PROSITE" id="PS50102">
    <property type="entry name" value="RRM"/>
    <property type="match status" value="1"/>
</dbReference>
<evidence type="ECO:0000256" key="4">
    <source>
        <dbReference type="ARBA" id="ARBA00022801"/>
    </source>
</evidence>
<dbReference type="PANTHER" id="PTHR12801:SF115">
    <property type="entry name" value="FI18136P1-RELATED"/>
    <property type="match status" value="1"/>
</dbReference>
<keyword evidence="6" id="KW-0694">RNA-binding</keyword>
<feature type="domain" description="RRM" evidence="7">
    <location>
        <begin position="295"/>
        <end position="391"/>
    </location>
</feature>
<proteinExistence type="inferred from homology"/>
<dbReference type="Gene3D" id="3.30.420.10">
    <property type="entry name" value="Ribonuclease H-like superfamily/Ribonuclease H"/>
    <property type="match status" value="1"/>
</dbReference>
<dbReference type="InterPro" id="IPR012677">
    <property type="entry name" value="Nucleotide-bd_a/b_plait_sf"/>
</dbReference>
<keyword evidence="5" id="KW-0539">Nucleus</keyword>
<accession>A0ABN9XAR8</accession>
<keyword evidence="9" id="KW-1185">Reference proteome</keyword>
<comment type="caution">
    <text evidence="8">The sequence shown here is derived from an EMBL/GenBank/DDBJ whole genome shotgun (WGS) entry which is preliminary data.</text>
</comment>
<keyword evidence="3" id="KW-0540">Nuclease</keyword>
<reference evidence="8" key="1">
    <citation type="submission" date="2023-10" db="EMBL/GenBank/DDBJ databases">
        <authorList>
            <person name="Chen Y."/>
            <person name="Shah S."/>
            <person name="Dougan E. K."/>
            <person name="Thang M."/>
            <person name="Chan C."/>
        </authorList>
    </citation>
    <scope>NUCLEOTIDE SEQUENCE [LARGE SCALE GENOMIC DNA]</scope>
</reference>
<comment type="subcellular location">
    <subcellularLocation>
        <location evidence="1">Nucleus</location>
    </subcellularLocation>
</comment>
<name>A0ABN9XAR8_9DINO</name>
<dbReference type="InterPro" id="IPR035979">
    <property type="entry name" value="RBD_domain_sf"/>
</dbReference>
<keyword evidence="4" id="KW-0378">Hydrolase</keyword>
<evidence type="ECO:0000256" key="5">
    <source>
        <dbReference type="ARBA" id="ARBA00023242"/>
    </source>
</evidence>
<gene>
    <name evidence="8" type="ORF">PCOR1329_LOCUS75039</name>
</gene>
<dbReference type="EMBL" id="CAUYUJ010020215">
    <property type="protein sequence ID" value="CAK0896627.1"/>
    <property type="molecule type" value="Genomic_DNA"/>
</dbReference>
<dbReference type="CDD" id="cd00590">
    <property type="entry name" value="RRM_SF"/>
    <property type="match status" value="1"/>
</dbReference>
<evidence type="ECO:0000256" key="1">
    <source>
        <dbReference type="ARBA" id="ARBA00004123"/>
    </source>
</evidence>
<evidence type="ECO:0000256" key="6">
    <source>
        <dbReference type="PROSITE-ProRule" id="PRU00176"/>
    </source>
</evidence>
<evidence type="ECO:0000313" key="9">
    <source>
        <dbReference type="Proteomes" id="UP001189429"/>
    </source>
</evidence>
<evidence type="ECO:0000256" key="3">
    <source>
        <dbReference type="ARBA" id="ARBA00022722"/>
    </source>
</evidence>